<dbReference type="AlphaFoldDB" id="A0A8B6FP76"/>
<evidence type="ECO:0008006" key="3">
    <source>
        <dbReference type="Google" id="ProtNLM"/>
    </source>
</evidence>
<name>A0A8B6FP76_MYTGA</name>
<comment type="caution">
    <text evidence="1">The sequence shown here is derived from an EMBL/GenBank/DDBJ whole genome shotgun (WGS) entry which is preliminary data.</text>
</comment>
<dbReference type="SUPFAM" id="SSF63748">
    <property type="entry name" value="Tudor/PWWP/MBT"/>
    <property type="match status" value="1"/>
</dbReference>
<organism evidence="1 2">
    <name type="scientific">Mytilus galloprovincialis</name>
    <name type="common">Mediterranean mussel</name>
    <dbReference type="NCBI Taxonomy" id="29158"/>
    <lineage>
        <taxon>Eukaryota</taxon>
        <taxon>Metazoa</taxon>
        <taxon>Spiralia</taxon>
        <taxon>Lophotrochozoa</taxon>
        <taxon>Mollusca</taxon>
        <taxon>Bivalvia</taxon>
        <taxon>Autobranchia</taxon>
        <taxon>Pteriomorphia</taxon>
        <taxon>Mytilida</taxon>
        <taxon>Mytiloidea</taxon>
        <taxon>Mytilidae</taxon>
        <taxon>Mytilinae</taxon>
        <taxon>Mytilus</taxon>
    </lineage>
</organism>
<reference evidence="1" key="1">
    <citation type="submission" date="2018-11" db="EMBL/GenBank/DDBJ databases">
        <authorList>
            <person name="Alioto T."/>
            <person name="Alioto T."/>
        </authorList>
    </citation>
    <scope>NUCLEOTIDE SEQUENCE</scope>
</reference>
<dbReference type="EMBL" id="UYJE01007083">
    <property type="protein sequence ID" value="VDI51679.1"/>
    <property type="molecule type" value="Genomic_DNA"/>
</dbReference>
<dbReference type="Gene3D" id="2.30.30.140">
    <property type="match status" value="1"/>
</dbReference>
<accession>A0A8B6FP76</accession>
<sequence>MSDEGRSMDSQNSRDSLDRLCVPVRYANPGILYSSQDSLLSTDRDPPQTERGASTTLDAINIKMYKGSYIPRDPIVEHVTAKVFKIMDHVQIEDEKEKSYRRLEHKEEIIKVGTKILAYFRDDKKWYPAKVIGKKPFGYLVRYEDDKYMHILPPKYLKIC</sequence>
<dbReference type="OrthoDB" id="10359209at2759"/>
<keyword evidence="2" id="KW-1185">Reference proteome</keyword>
<gene>
    <name evidence="1" type="ORF">MGAL_10B061583</name>
</gene>
<evidence type="ECO:0000313" key="2">
    <source>
        <dbReference type="Proteomes" id="UP000596742"/>
    </source>
</evidence>
<dbReference type="Proteomes" id="UP000596742">
    <property type="component" value="Unassembled WGS sequence"/>
</dbReference>
<protein>
    <recommendedName>
        <fullName evidence="3">Tudor domain-containing protein</fullName>
    </recommendedName>
</protein>
<dbReference type="CDD" id="cd04508">
    <property type="entry name" value="Tudor_SF"/>
    <property type="match status" value="1"/>
</dbReference>
<proteinExistence type="predicted"/>
<evidence type="ECO:0000313" key="1">
    <source>
        <dbReference type="EMBL" id="VDI51679.1"/>
    </source>
</evidence>